<accession>A0A6B8RIK5</accession>
<evidence type="ECO:0000256" key="1">
    <source>
        <dbReference type="SAM" id="SignalP"/>
    </source>
</evidence>
<dbReference type="InterPro" id="IPR038765">
    <property type="entry name" value="Papain-like_cys_pep_sf"/>
</dbReference>
<dbReference type="EMBL" id="CP034235">
    <property type="protein sequence ID" value="QGQ95899.1"/>
    <property type="molecule type" value="Genomic_DNA"/>
</dbReference>
<proteinExistence type="predicted"/>
<gene>
    <name evidence="3" type="ORF">EHS13_13945</name>
</gene>
<dbReference type="Gene3D" id="3.10.620.30">
    <property type="match status" value="1"/>
</dbReference>
<organism evidence="3 4">
    <name type="scientific">Paenibacillus psychroresistens</name>
    <dbReference type="NCBI Taxonomy" id="1778678"/>
    <lineage>
        <taxon>Bacteria</taxon>
        <taxon>Bacillati</taxon>
        <taxon>Bacillota</taxon>
        <taxon>Bacilli</taxon>
        <taxon>Bacillales</taxon>
        <taxon>Paenibacillaceae</taxon>
        <taxon>Paenibacillus</taxon>
    </lineage>
</organism>
<evidence type="ECO:0000259" key="2">
    <source>
        <dbReference type="SMART" id="SM00460"/>
    </source>
</evidence>
<dbReference type="OrthoDB" id="9788327at2"/>
<keyword evidence="4" id="KW-1185">Reference proteome</keyword>
<dbReference type="Proteomes" id="UP000426246">
    <property type="component" value="Chromosome"/>
</dbReference>
<dbReference type="PANTHER" id="PTHR46333:SF2">
    <property type="entry name" value="CYTOKINESIS PROTEIN 3"/>
    <property type="match status" value="1"/>
</dbReference>
<dbReference type="AlphaFoldDB" id="A0A6B8RIK5"/>
<feature type="signal peptide" evidence="1">
    <location>
        <begin position="1"/>
        <end position="23"/>
    </location>
</feature>
<evidence type="ECO:0000313" key="4">
    <source>
        <dbReference type="Proteomes" id="UP000426246"/>
    </source>
</evidence>
<feature type="chain" id="PRO_5025583512" evidence="1">
    <location>
        <begin position="24"/>
        <end position="351"/>
    </location>
</feature>
<dbReference type="SMART" id="SM00460">
    <property type="entry name" value="TGc"/>
    <property type="match status" value="1"/>
</dbReference>
<name>A0A6B8RIK5_9BACL</name>
<dbReference type="RefSeq" id="WP_155700934.1">
    <property type="nucleotide sequence ID" value="NZ_CP034235.1"/>
</dbReference>
<reference evidence="4" key="1">
    <citation type="submission" date="2018-11" db="EMBL/GenBank/DDBJ databases">
        <title>Complete genome sequence of Paenibacillus sp. ML311-T8.</title>
        <authorList>
            <person name="Nam Y.-D."/>
            <person name="Kang J."/>
            <person name="Chung W.-H."/>
            <person name="Park Y.S."/>
        </authorList>
    </citation>
    <scope>NUCLEOTIDE SEQUENCE [LARGE SCALE GENOMIC DNA]</scope>
    <source>
        <strain evidence="4">ML311-T8</strain>
    </source>
</reference>
<dbReference type="InterPro" id="IPR002931">
    <property type="entry name" value="Transglutaminase-like"/>
</dbReference>
<dbReference type="PANTHER" id="PTHR46333">
    <property type="entry name" value="CYTOKINESIS PROTEIN 3"/>
    <property type="match status" value="1"/>
</dbReference>
<protein>
    <submittedName>
        <fullName evidence="3">Transglutaminase</fullName>
    </submittedName>
</protein>
<dbReference type="Pfam" id="PF01841">
    <property type="entry name" value="Transglut_core"/>
    <property type="match status" value="1"/>
</dbReference>
<dbReference type="KEGG" id="ppsc:EHS13_13945"/>
<dbReference type="GO" id="GO:0005737">
    <property type="term" value="C:cytoplasm"/>
    <property type="evidence" value="ECO:0007669"/>
    <property type="project" value="TreeGrafter"/>
</dbReference>
<keyword evidence="1" id="KW-0732">Signal</keyword>
<dbReference type="InterPro" id="IPR052557">
    <property type="entry name" value="CAP/Cytokinesis_protein"/>
</dbReference>
<sequence length="351" mass="39381">MIHRRMTLLILIFSLLMPTQGFAATTTTDNSVLSKTLVAHLLNQDRSFSITIANKAQLKQLDTLIKAAIKVNDYTHYIIGGYSYSAKETKSSGIKATFTITYLENKTQTAYVTTQVKQILKDIIKPTMDDFQKERAIHDYIVSHIAYDTNLVNYSAYAALTKGKTVCQGFALLTYRMLDEVGIKNRIVEGHAGGRSHAWNLVFIGGSWYQLDTTFDDPVPFEKGRIIDTYFNLTDAELGKDHTWVRGNYPAATTIYKDKTKVAAKTDKAIKAETKAEVISTVQGLKTKIEAAMSRKDPKLTLLYKLASRNLVKDLQSAAVNKKELGVRTIEYSAQRDKDGITTLVLYFKYA</sequence>
<feature type="domain" description="Transglutaminase-like" evidence="2">
    <location>
        <begin position="159"/>
        <end position="215"/>
    </location>
</feature>
<evidence type="ECO:0000313" key="3">
    <source>
        <dbReference type="EMBL" id="QGQ95899.1"/>
    </source>
</evidence>
<dbReference type="SUPFAM" id="SSF54001">
    <property type="entry name" value="Cysteine proteinases"/>
    <property type="match status" value="1"/>
</dbReference>